<keyword evidence="2" id="KW-1185">Reference proteome</keyword>
<comment type="caution">
    <text evidence="1">The sequence shown here is derived from an EMBL/GenBank/DDBJ whole genome shotgun (WGS) entry which is preliminary data.</text>
</comment>
<sequence length="194" mass="21289">MVTLFVVHCAGRFNYLIADRYPDSKRTWIGSMWHAKSFLHPDIVATYGYIFIWDEDMGLEHFNAEECARFDDGVGGDNEVQRTMLEIMNQLDGFDARGNIKVLMATNWSHCGSDAYGGSGDMVSTWDLKNTYQDRKKGSASGESSATLILAIVVVSSLATGAIPTTVIPPPVNSSGLVFVARAVKRQRTQIGSS</sequence>
<evidence type="ECO:0000313" key="2">
    <source>
        <dbReference type="Proteomes" id="UP001359559"/>
    </source>
</evidence>
<dbReference type="EMBL" id="JAYKXN010000003">
    <property type="protein sequence ID" value="KAK7303543.1"/>
    <property type="molecule type" value="Genomic_DNA"/>
</dbReference>
<reference evidence="1 2" key="1">
    <citation type="submission" date="2024-01" db="EMBL/GenBank/DDBJ databases">
        <title>The genomes of 5 underutilized Papilionoideae crops provide insights into root nodulation and disease resistance.</title>
        <authorList>
            <person name="Yuan L."/>
        </authorList>
    </citation>
    <scope>NUCLEOTIDE SEQUENCE [LARGE SCALE GENOMIC DNA]</scope>
    <source>
        <strain evidence="1">LY-2023</strain>
        <tissue evidence="1">Leaf</tissue>
    </source>
</reference>
<dbReference type="Pfam" id="PF05212">
    <property type="entry name" value="DUF707"/>
    <property type="match status" value="1"/>
</dbReference>
<dbReference type="AlphaFoldDB" id="A0AAN9PMW7"/>
<protein>
    <submittedName>
        <fullName evidence="1">Uncharacterized protein</fullName>
    </submittedName>
</protein>
<dbReference type="PANTHER" id="PTHR31210:SF68">
    <property type="entry name" value="OS06G0727800 PROTEIN"/>
    <property type="match status" value="1"/>
</dbReference>
<dbReference type="Proteomes" id="UP001359559">
    <property type="component" value="Unassembled WGS sequence"/>
</dbReference>
<organism evidence="1 2">
    <name type="scientific">Clitoria ternatea</name>
    <name type="common">Butterfly pea</name>
    <dbReference type="NCBI Taxonomy" id="43366"/>
    <lineage>
        <taxon>Eukaryota</taxon>
        <taxon>Viridiplantae</taxon>
        <taxon>Streptophyta</taxon>
        <taxon>Embryophyta</taxon>
        <taxon>Tracheophyta</taxon>
        <taxon>Spermatophyta</taxon>
        <taxon>Magnoliopsida</taxon>
        <taxon>eudicotyledons</taxon>
        <taxon>Gunneridae</taxon>
        <taxon>Pentapetalae</taxon>
        <taxon>rosids</taxon>
        <taxon>fabids</taxon>
        <taxon>Fabales</taxon>
        <taxon>Fabaceae</taxon>
        <taxon>Papilionoideae</taxon>
        <taxon>50 kb inversion clade</taxon>
        <taxon>NPAAA clade</taxon>
        <taxon>indigoferoid/millettioid clade</taxon>
        <taxon>Phaseoleae</taxon>
        <taxon>Clitoria</taxon>
    </lineage>
</organism>
<dbReference type="InterPro" id="IPR007877">
    <property type="entry name" value="DUF707"/>
</dbReference>
<proteinExistence type="predicted"/>
<name>A0AAN9PMW7_CLITE</name>
<gene>
    <name evidence="1" type="ORF">RJT34_14450</name>
</gene>
<accession>A0AAN9PMW7</accession>
<evidence type="ECO:0000313" key="1">
    <source>
        <dbReference type="EMBL" id="KAK7303543.1"/>
    </source>
</evidence>
<dbReference type="PANTHER" id="PTHR31210">
    <property type="entry name" value="OS06G0731900 PROTEIN"/>
    <property type="match status" value="1"/>
</dbReference>